<name>A0A4R8MF97_9BACT</name>
<proteinExistence type="predicted"/>
<dbReference type="InterPro" id="IPR023346">
    <property type="entry name" value="Lysozyme-like_dom_sf"/>
</dbReference>
<evidence type="ECO:0000313" key="3">
    <source>
        <dbReference type="Proteomes" id="UP000295066"/>
    </source>
</evidence>
<feature type="domain" description="Transglycosylase SLT" evidence="1">
    <location>
        <begin position="117"/>
        <end position="215"/>
    </location>
</feature>
<dbReference type="EMBL" id="SORI01000002">
    <property type="protein sequence ID" value="TDY63022.1"/>
    <property type="molecule type" value="Genomic_DNA"/>
</dbReference>
<dbReference type="Proteomes" id="UP000295066">
    <property type="component" value="Unassembled WGS sequence"/>
</dbReference>
<evidence type="ECO:0000313" key="2">
    <source>
        <dbReference type="EMBL" id="TDY63022.1"/>
    </source>
</evidence>
<dbReference type="SUPFAM" id="SSF53955">
    <property type="entry name" value="Lysozyme-like"/>
    <property type="match status" value="1"/>
</dbReference>
<dbReference type="PANTHER" id="PTHR37423">
    <property type="entry name" value="SOLUBLE LYTIC MUREIN TRANSGLYCOSYLASE-RELATED"/>
    <property type="match status" value="1"/>
</dbReference>
<evidence type="ECO:0000259" key="1">
    <source>
        <dbReference type="Pfam" id="PF01464"/>
    </source>
</evidence>
<reference evidence="2 3" key="1">
    <citation type="submission" date="2019-03" db="EMBL/GenBank/DDBJ databases">
        <title>Genomic Encyclopedia of Type Strains, Phase IV (KMG-IV): sequencing the most valuable type-strain genomes for metagenomic binning, comparative biology and taxonomic classification.</title>
        <authorList>
            <person name="Goeker M."/>
        </authorList>
    </citation>
    <scope>NUCLEOTIDE SEQUENCE [LARGE SCALE GENOMIC DNA]</scope>
    <source>
        <strain evidence="2 3">DSM 25964</strain>
    </source>
</reference>
<dbReference type="PANTHER" id="PTHR37423:SF2">
    <property type="entry name" value="MEMBRANE-BOUND LYTIC MUREIN TRANSGLYCOSYLASE C"/>
    <property type="match status" value="1"/>
</dbReference>
<dbReference type="InterPro" id="IPR008258">
    <property type="entry name" value="Transglycosylase_SLT_dom_1"/>
</dbReference>
<dbReference type="Pfam" id="PF01464">
    <property type="entry name" value="SLT"/>
    <property type="match status" value="1"/>
</dbReference>
<dbReference type="Gene3D" id="1.10.530.10">
    <property type="match status" value="1"/>
</dbReference>
<gene>
    <name evidence="2" type="ORF">C8D99_1023</name>
</gene>
<keyword evidence="3" id="KW-1185">Reference proteome</keyword>
<dbReference type="OrthoDB" id="9815002at2"/>
<dbReference type="AlphaFoldDB" id="A0A4R8MF97"/>
<protein>
    <submittedName>
        <fullName evidence="2">Transglycosylase-like protein with SLT domain</fullName>
    </submittedName>
</protein>
<accession>A0A4R8MF97</accession>
<organism evidence="2 3">
    <name type="scientific">Aminivibrio pyruvatiphilus</name>
    <dbReference type="NCBI Taxonomy" id="1005740"/>
    <lineage>
        <taxon>Bacteria</taxon>
        <taxon>Thermotogati</taxon>
        <taxon>Synergistota</taxon>
        <taxon>Synergistia</taxon>
        <taxon>Synergistales</taxon>
        <taxon>Aminobacteriaceae</taxon>
        <taxon>Aminivibrio</taxon>
    </lineage>
</organism>
<comment type="caution">
    <text evidence="2">The sequence shown here is derived from an EMBL/GenBank/DDBJ whole genome shotgun (WGS) entry which is preliminary data.</text>
</comment>
<sequence length="236" mass="25019">MKHMIRKSMAALLILSAAGFLVTVARGQHGTPLFTARHRHVSGNWSDDPETAALVRGTVSAAASSALTAAGAALDAHGAACTTFATATESIGSLSRFIQSQNGDVSRESALLQANAFWKYSLKYNVPLDLIVAVANTESHFRPEARSPAGAAGVMQVMWKVHAGLLQANGIMTEEDLHDPEMGIAAGSLLLSRYLKAYGDTKAALGRYYGGSATVYWNRISRNLAKVKNAKVVAAF</sequence>